<dbReference type="InterPro" id="IPR037202">
    <property type="entry name" value="ESCRT_assembly_dom"/>
</dbReference>
<dbReference type="Proteomes" id="UP000660729">
    <property type="component" value="Unassembled WGS sequence"/>
</dbReference>
<keyword evidence="6" id="KW-0175">Coiled coil</keyword>
<dbReference type="Pfam" id="PF05743">
    <property type="entry name" value="UEV"/>
    <property type="match status" value="1"/>
</dbReference>
<dbReference type="GO" id="GO:0072666">
    <property type="term" value="P:establishment of protein localization to vacuole"/>
    <property type="evidence" value="ECO:0007669"/>
    <property type="project" value="UniProtKB-ARBA"/>
</dbReference>
<dbReference type="SUPFAM" id="SSF54495">
    <property type="entry name" value="UBC-like"/>
    <property type="match status" value="1"/>
</dbReference>
<evidence type="ECO:0000256" key="6">
    <source>
        <dbReference type="ARBA" id="ARBA00023054"/>
    </source>
</evidence>
<dbReference type="Pfam" id="PF09454">
    <property type="entry name" value="Vps23_core"/>
    <property type="match status" value="1"/>
</dbReference>
<dbReference type="Gene3D" id="3.10.110.10">
    <property type="entry name" value="Ubiquitin Conjugating Enzyme"/>
    <property type="match status" value="1"/>
</dbReference>
<feature type="region of interest" description="Disordered" evidence="8">
    <location>
        <begin position="148"/>
        <end position="334"/>
    </location>
</feature>
<keyword evidence="12" id="KW-1185">Reference proteome</keyword>
<feature type="domain" description="UEV" evidence="10">
    <location>
        <begin position="8"/>
        <end position="153"/>
    </location>
</feature>
<dbReference type="EMBL" id="JABCIY010000039">
    <property type="protein sequence ID" value="KAF7195584.1"/>
    <property type="molecule type" value="Genomic_DNA"/>
</dbReference>
<dbReference type="InterPro" id="IPR052070">
    <property type="entry name" value="ESCRT-I_UEV_domain"/>
</dbReference>
<evidence type="ECO:0000256" key="5">
    <source>
        <dbReference type="ARBA" id="ARBA00022927"/>
    </source>
</evidence>
<gene>
    <name evidence="11" type="ORF">HII31_03178</name>
</gene>
<evidence type="ECO:0000313" key="12">
    <source>
        <dbReference type="Proteomes" id="UP000660729"/>
    </source>
</evidence>
<protein>
    <recommendedName>
        <fullName evidence="13">UEV domain-containing protein</fullName>
    </recommendedName>
</protein>
<proteinExistence type="inferred from homology"/>
<keyword evidence="5 7" id="KW-0653">Protein transport</keyword>
<dbReference type="Gene3D" id="6.10.140.820">
    <property type="match status" value="1"/>
</dbReference>
<keyword evidence="3 7" id="KW-0813">Transport</keyword>
<comment type="similarity">
    <text evidence="2">Belongs to the ubiquitin-conjugating enzyme family. UEV subfamily.</text>
</comment>
<evidence type="ECO:0000256" key="4">
    <source>
        <dbReference type="ARBA" id="ARBA00022753"/>
    </source>
</evidence>
<dbReference type="GO" id="GO:0043162">
    <property type="term" value="P:ubiquitin-dependent protein catabolic process via the multivesicular body sorting pathway"/>
    <property type="evidence" value="ECO:0007669"/>
    <property type="project" value="UniProtKB-ARBA"/>
</dbReference>
<feature type="domain" description="SB" evidence="9">
    <location>
        <begin position="502"/>
        <end position="570"/>
    </location>
</feature>
<comment type="caution">
    <text evidence="11">The sequence shown here is derived from an EMBL/GenBank/DDBJ whole genome shotgun (WGS) entry which is preliminary data.</text>
</comment>
<dbReference type="GO" id="GO:0043130">
    <property type="term" value="F:ubiquitin binding"/>
    <property type="evidence" value="ECO:0007669"/>
    <property type="project" value="TreeGrafter"/>
</dbReference>
<feature type="compositionally biased region" description="Basic and acidic residues" evidence="8">
    <location>
        <begin position="202"/>
        <end position="215"/>
    </location>
</feature>
<feature type="compositionally biased region" description="Polar residues" evidence="8">
    <location>
        <begin position="230"/>
        <end position="262"/>
    </location>
</feature>
<sequence length="572" mass="64324">MVMAQVPEQTLQWLYNALHEYQDPQRTYSDTARALSVYPSLLPATEVYTHEDGTSSLLLRLAGTVPAAFRGTTYRFPVKIWIPHAYPYEAPFAYVVPGKEMVVRPGQHVGVDGRIYHPYLRDWSRMWDRANTSDFLDHLSQVFSREPPVISRAQQQQYQQRSNASPQRGPAPPQLPPKQAVGGLESSQTSSSGTAPPLPPKPGEEYAEVRRDVTRDGPPLPPLPHEATHQPRSSSLVQTTYRPMPRTPSQSIPAPSPMQQNGRPMGSPLHPFQHEQPLSQHQHYRANQDRSPVSPVSPINGVSELPGNKYVRPAPLPQPQFQPHGKQPTQQPTPYYPLQDRLSHDQYYSQIPHQQPSQQAWHLNQMQCQQRAKEKQNAPDLLTDPFDVAIPASGPSLPAPPIPPNPEKEHLLQAISTSLVQQAQQKVNQNLSAIAPLHAQEYALRMAQDRLEGEVRQLEQLEQAISINESILHRSIQDCDRTIATARSKKQPPIDEVLLAPTMVANQLWNLCAEEAACREAMYFLQKAVDRGRISGDVFVRQMRNLGRECFLKMAQARKCAQGMGLDTPQIR</sequence>
<organism evidence="11 12">
    <name type="scientific">Pseudocercospora fuligena</name>
    <dbReference type="NCBI Taxonomy" id="685502"/>
    <lineage>
        <taxon>Eukaryota</taxon>
        <taxon>Fungi</taxon>
        <taxon>Dikarya</taxon>
        <taxon>Ascomycota</taxon>
        <taxon>Pezizomycotina</taxon>
        <taxon>Dothideomycetes</taxon>
        <taxon>Dothideomycetidae</taxon>
        <taxon>Mycosphaerellales</taxon>
        <taxon>Mycosphaerellaceae</taxon>
        <taxon>Pseudocercospora</taxon>
    </lineage>
</organism>
<comment type="subcellular location">
    <subcellularLocation>
        <location evidence="1">Endosome</location>
    </subcellularLocation>
</comment>
<accession>A0A8H6VPC7</accession>
<evidence type="ECO:0000256" key="2">
    <source>
        <dbReference type="ARBA" id="ARBA00009594"/>
    </source>
</evidence>
<reference evidence="11" key="1">
    <citation type="submission" date="2020-04" db="EMBL/GenBank/DDBJ databases">
        <title>Draft genome resource of the tomato pathogen Pseudocercospora fuligena.</title>
        <authorList>
            <person name="Zaccaron A."/>
        </authorList>
    </citation>
    <scope>NUCLEOTIDE SEQUENCE</scope>
    <source>
        <strain evidence="11">PF001</strain>
    </source>
</reference>
<evidence type="ECO:0008006" key="13">
    <source>
        <dbReference type="Google" id="ProtNLM"/>
    </source>
</evidence>
<feature type="compositionally biased region" description="Polar residues" evidence="8">
    <location>
        <begin position="185"/>
        <end position="194"/>
    </location>
</feature>
<dbReference type="OrthoDB" id="306304at2759"/>
<dbReference type="InterPro" id="IPR008883">
    <property type="entry name" value="UEV_N"/>
</dbReference>
<dbReference type="InterPro" id="IPR017916">
    <property type="entry name" value="SB_dom"/>
</dbReference>
<evidence type="ECO:0000256" key="8">
    <source>
        <dbReference type="SAM" id="MobiDB-lite"/>
    </source>
</evidence>
<evidence type="ECO:0000256" key="7">
    <source>
        <dbReference type="PROSITE-ProRule" id="PRU00644"/>
    </source>
</evidence>
<evidence type="ECO:0000256" key="1">
    <source>
        <dbReference type="ARBA" id="ARBA00004177"/>
    </source>
</evidence>
<dbReference type="SUPFAM" id="SSF140111">
    <property type="entry name" value="Endosomal sorting complex assembly domain"/>
    <property type="match status" value="1"/>
</dbReference>
<evidence type="ECO:0000259" key="9">
    <source>
        <dbReference type="PROSITE" id="PS51312"/>
    </source>
</evidence>
<dbReference type="PANTHER" id="PTHR23306">
    <property type="entry name" value="TUMOR SUSCEPTIBILITY GENE 101 PROTEIN-RELATED"/>
    <property type="match status" value="1"/>
</dbReference>
<dbReference type="AlphaFoldDB" id="A0A8H6VPC7"/>
<dbReference type="GO" id="GO:0006886">
    <property type="term" value="P:intracellular protein transport"/>
    <property type="evidence" value="ECO:0007669"/>
    <property type="project" value="UniProtKB-ARBA"/>
</dbReference>
<evidence type="ECO:0000259" key="10">
    <source>
        <dbReference type="PROSITE" id="PS51322"/>
    </source>
</evidence>
<evidence type="ECO:0000313" key="11">
    <source>
        <dbReference type="EMBL" id="KAF7195584.1"/>
    </source>
</evidence>
<dbReference type="PROSITE" id="PS51312">
    <property type="entry name" value="SB"/>
    <property type="match status" value="1"/>
</dbReference>
<dbReference type="PANTHER" id="PTHR23306:SF3">
    <property type="entry name" value="TUMOR SUPPRESSOR PROTEIN 101"/>
    <property type="match status" value="1"/>
</dbReference>
<evidence type="ECO:0000256" key="3">
    <source>
        <dbReference type="ARBA" id="ARBA00022448"/>
    </source>
</evidence>
<dbReference type="PROSITE" id="PS51322">
    <property type="entry name" value="UEV"/>
    <property type="match status" value="1"/>
</dbReference>
<keyword evidence="4" id="KW-0967">Endosome</keyword>
<dbReference type="InterPro" id="IPR016135">
    <property type="entry name" value="UBQ-conjugating_enzyme/RWD"/>
</dbReference>
<name>A0A8H6VPC7_9PEZI</name>
<dbReference type="GO" id="GO:0000813">
    <property type="term" value="C:ESCRT I complex"/>
    <property type="evidence" value="ECO:0007669"/>
    <property type="project" value="TreeGrafter"/>
</dbReference>
<dbReference type="CDD" id="cd11685">
    <property type="entry name" value="UEV_TSG101-like"/>
    <property type="match status" value="1"/>
</dbReference>